<evidence type="ECO:0000313" key="9">
    <source>
        <dbReference type="Proteomes" id="UP000192731"/>
    </source>
</evidence>
<evidence type="ECO:0000256" key="1">
    <source>
        <dbReference type="ARBA" id="ARBA00001965"/>
    </source>
</evidence>
<dbReference type="SUPFAM" id="SSF56300">
    <property type="entry name" value="Metallo-dependent phosphatases"/>
    <property type="match status" value="1"/>
</dbReference>
<dbReference type="EMBL" id="FWWT01000023">
    <property type="protein sequence ID" value="SMB96265.1"/>
    <property type="molecule type" value="Genomic_DNA"/>
</dbReference>
<evidence type="ECO:0000256" key="7">
    <source>
        <dbReference type="PIRSR" id="PIRSR004789-51"/>
    </source>
</evidence>
<organism evidence="8 9">
    <name type="scientific">Desulfonispora thiosulfatigenes DSM 11270</name>
    <dbReference type="NCBI Taxonomy" id="656914"/>
    <lineage>
        <taxon>Bacteria</taxon>
        <taxon>Bacillati</taxon>
        <taxon>Bacillota</taxon>
        <taxon>Clostridia</taxon>
        <taxon>Eubacteriales</taxon>
        <taxon>Peptococcaceae</taxon>
        <taxon>Desulfonispora</taxon>
    </lineage>
</organism>
<dbReference type="OrthoDB" id="9801109at2"/>
<dbReference type="PIRSF" id="PIRSF004789">
    <property type="entry name" value="DR1281"/>
    <property type="match status" value="1"/>
</dbReference>
<keyword evidence="9" id="KW-1185">Reference proteome</keyword>
<keyword evidence="3" id="KW-0378">Hydrolase</keyword>
<dbReference type="Pfam" id="PF13277">
    <property type="entry name" value="YmdB"/>
    <property type="match status" value="1"/>
</dbReference>
<dbReference type="FunFam" id="3.60.21.10:FF:000016">
    <property type="entry name" value="Putative metallophosphoesterase"/>
    <property type="match status" value="1"/>
</dbReference>
<dbReference type="GO" id="GO:0046872">
    <property type="term" value="F:metal ion binding"/>
    <property type="evidence" value="ECO:0007669"/>
    <property type="project" value="UniProtKB-KW"/>
</dbReference>
<evidence type="ECO:0000313" key="8">
    <source>
        <dbReference type="EMBL" id="SMB96265.1"/>
    </source>
</evidence>
<sequence length="260" mass="28886">MLNILMIGDIVGNVGRNAVRDVLPSLYKEYNLDLVLANGENAAGGKGITYEILQELYNYNINIITMGNHVWDKKEILDFIEYERTLIRPANFPEGTPGNSYVIYEIENNIKVGVINLLGSIYLQPLISPFLIIDNIINEIKKETQIIIVDFHAEATSEKVAMGWYLDGKVSGVLGTHTHIQTADERILPDGSAYITDVGMTGPRNSVLGVKRDLAIQKFLTQMPVRFEMANGKGQLNGVVLTIDPLTGKAKSIERIQKNL</sequence>
<feature type="binding site" evidence="7">
    <location>
        <position position="40"/>
    </location>
    <ligand>
        <name>Fe cation</name>
        <dbReference type="ChEBI" id="CHEBI:24875"/>
        <label>2</label>
    </ligand>
</feature>
<dbReference type="InterPro" id="IPR005235">
    <property type="entry name" value="YmdB-like"/>
</dbReference>
<dbReference type="PANTHER" id="PTHR36303:SF1">
    <property type="entry name" value="2',3'-CYCLIC-NUCLEOTIDE 2'-PHOSPHODIESTERASE"/>
    <property type="match status" value="1"/>
</dbReference>
<evidence type="ECO:0000256" key="4">
    <source>
        <dbReference type="ARBA" id="ARBA00023004"/>
    </source>
</evidence>
<evidence type="ECO:0000256" key="3">
    <source>
        <dbReference type="ARBA" id="ARBA00022801"/>
    </source>
</evidence>
<name>A0A1W1VS95_DESTI</name>
<gene>
    <name evidence="8" type="ORF">SAMN00017405_1489</name>
</gene>
<reference evidence="8 9" key="1">
    <citation type="submission" date="2017-04" db="EMBL/GenBank/DDBJ databases">
        <authorList>
            <person name="Afonso C.L."/>
            <person name="Miller P.J."/>
            <person name="Scott M.A."/>
            <person name="Spackman E."/>
            <person name="Goraichik I."/>
            <person name="Dimitrov K.M."/>
            <person name="Suarez D.L."/>
            <person name="Swayne D.E."/>
        </authorList>
    </citation>
    <scope>NUCLEOTIDE SEQUENCE [LARGE SCALE GENOMIC DNA]</scope>
    <source>
        <strain evidence="8 9">DSM 11270</strain>
    </source>
</reference>
<dbReference type="PANTHER" id="PTHR36303">
    <property type="entry name" value="2',3'-CYCLIC-NUCLEOTIDE 2'-PHOSPHODIESTERASE"/>
    <property type="match status" value="1"/>
</dbReference>
<evidence type="ECO:0000256" key="2">
    <source>
        <dbReference type="ARBA" id="ARBA00022723"/>
    </source>
</evidence>
<feature type="binding site" evidence="7">
    <location>
        <position position="41"/>
    </location>
    <ligand>
        <name>Fe cation</name>
        <dbReference type="ChEBI" id="CHEBI:24875"/>
        <label>1</label>
    </ligand>
</feature>
<keyword evidence="4" id="KW-0408">Iron</keyword>
<feature type="binding site" evidence="7">
    <location>
        <position position="9"/>
    </location>
    <ligand>
        <name>Fe cation</name>
        <dbReference type="ChEBI" id="CHEBI:24875"/>
        <label>1</label>
    </ligand>
</feature>
<feature type="binding site" evidence="7">
    <location>
        <position position="152"/>
    </location>
    <ligand>
        <name>Fe cation</name>
        <dbReference type="ChEBI" id="CHEBI:24875"/>
        <label>2</label>
    </ligand>
</feature>
<comment type="cofactor">
    <cofactor evidence="1">
        <name>Fe(3+)</name>
        <dbReference type="ChEBI" id="CHEBI:29034"/>
    </cofactor>
</comment>
<feature type="binding site" evidence="7">
    <location>
        <position position="177"/>
    </location>
    <ligand>
        <name>Fe cation</name>
        <dbReference type="ChEBI" id="CHEBI:24875"/>
        <label>2</label>
    </ligand>
</feature>
<dbReference type="InterPro" id="IPR029052">
    <property type="entry name" value="Metallo-depent_PP-like"/>
</dbReference>
<dbReference type="STRING" id="656914.SAMN00017405_1489"/>
<feature type="binding site" evidence="7">
    <location>
        <position position="68"/>
    </location>
    <ligand>
        <name>Fe cation</name>
        <dbReference type="ChEBI" id="CHEBI:24875"/>
        <label>2</label>
    </ligand>
</feature>
<dbReference type="RefSeq" id="WP_084054341.1">
    <property type="nucleotide sequence ID" value="NZ_FWWT01000023.1"/>
</dbReference>
<protein>
    <recommendedName>
        <fullName evidence="10">TIGR00282 family metallophosphoesterase</fullName>
    </recommendedName>
</protein>
<keyword evidence="2 7" id="KW-0479">Metal-binding</keyword>
<dbReference type="Proteomes" id="UP000192731">
    <property type="component" value="Unassembled WGS sequence"/>
</dbReference>
<feature type="binding site" evidence="7">
    <location>
        <position position="179"/>
    </location>
    <ligand>
        <name>Fe cation</name>
        <dbReference type="ChEBI" id="CHEBI:24875"/>
        <label>1</label>
    </ligand>
</feature>
<evidence type="ECO:0008006" key="10">
    <source>
        <dbReference type="Google" id="ProtNLM"/>
    </source>
</evidence>
<dbReference type="CDD" id="cd07382">
    <property type="entry name" value="MPP_DR1281"/>
    <property type="match status" value="1"/>
</dbReference>
<dbReference type="AlphaFoldDB" id="A0A1W1VS95"/>
<evidence type="ECO:0000256" key="5">
    <source>
        <dbReference type="ARBA" id="ARBA00061401"/>
    </source>
</evidence>
<feature type="active site" description="Proton donor" evidence="6">
    <location>
        <position position="69"/>
    </location>
</feature>
<accession>A0A1W1VS95</accession>
<evidence type="ECO:0000256" key="6">
    <source>
        <dbReference type="PIRSR" id="PIRSR004789-50"/>
    </source>
</evidence>
<comment type="similarity">
    <text evidence="5">Belongs to the YmdB-like family.</text>
</comment>
<dbReference type="NCBIfam" id="TIGR00282">
    <property type="entry name" value="TIGR00282 family metallophosphoesterase"/>
    <property type="match status" value="1"/>
</dbReference>
<dbReference type="GO" id="GO:0004113">
    <property type="term" value="F:2',3'-cyclic-nucleotide 3'-phosphodiesterase activity"/>
    <property type="evidence" value="ECO:0007669"/>
    <property type="project" value="TreeGrafter"/>
</dbReference>
<dbReference type="Gene3D" id="3.60.21.10">
    <property type="match status" value="1"/>
</dbReference>
<proteinExistence type="inferred from homology"/>
<feature type="binding site" evidence="7">
    <location>
        <position position="40"/>
    </location>
    <ligand>
        <name>Fe cation</name>
        <dbReference type="ChEBI" id="CHEBI:24875"/>
        <label>1</label>
    </ligand>
</feature>